<name>A0A9X5BFY6_9FIRM</name>
<dbReference type="Pfam" id="PF01243">
    <property type="entry name" value="PNPOx_N"/>
    <property type="match status" value="1"/>
</dbReference>
<dbReference type="GO" id="GO:0003677">
    <property type="term" value="F:DNA binding"/>
    <property type="evidence" value="ECO:0007669"/>
    <property type="project" value="UniProtKB-KW"/>
</dbReference>
<dbReference type="OrthoDB" id="9801008at2"/>
<dbReference type="Pfam" id="PF01381">
    <property type="entry name" value="HTH_3"/>
    <property type="match status" value="1"/>
</dbReference>
<comment type="caution">
    <text evidence="3">The sequence shown here is derived from an EMBL/GenBank/DDBJ whole genome shotgun (WGS) entry which is preliminary data.</text>
</comment>
<keyword evidence="4" id="KW-1185">Reference proteome</keyword>
<dbReference type="InterPro" id="IPR012349">
    <property type="entry name" value="Split_barrel_FMN-bd"/>
</dbReference>
<dbReference type="SMART" id="SM00530">
    <property type="entry name" value="HTH_XRE"/>
    <property type="match status" value="1"/>
</dbReference>
<dbReference type="PANTHER" id="PTHR46558:SF13">
    <property type="entry name" value="HTH-TYPE TRANSCRIPTIONAL REGULATOR IMMR"/>
    <property type="match status" value="1"/>
</dbReference>
<protein>
    <submittedName>
        <fullName evidence="3">Helix-turn-helix domain-containing protein</fullName>
    </submittedName>
</protein>
<evidence type="ECO:0000256" key="1">
    <source>
        <dbReference type="ARBA" id="ARBA00023125"/>
    </source>
</evidence>
<feature type="domain" description="HTH cro/C1-type" evidence="2">
    <location>
        <begin position="7"/>
        <end position="61"/>
    </location>
</feature>
<reference evidence="3" key="1">
    <citation type="submission" date="2018-09" db="EMBL/GenBank/DDBJ databases">
        <title>Murine metabolic-syndrome-specific gut microbial biobank.</title>
        <authorList>
            <person name="Liu C."/>
        </authorList>
    </citation>
    <scope>NUCLEOTIDE SEQUENCE</scope>
    <source>
        <strain evidence="3">D42-62</strain>
    </source>
</reference>
<dbReference type="SUPFAM" id="SSF47413">
    <property type="entry name" value="lambda repressor-like DNA-binding domains"/>
    <property type="match status" value="1"/>
</dbReference>
<evidence type="ECO:0000259" key="2">
    <source>
        <dbReference type="PROSITE" id="PS50943"/>
    </source>
</evidence>
<gene>
    <name evidence="3" type="ORF">D5281_12210</name>
</gene>
<organism evidence="3 4">
    <name type="scientific">Parablautia muri</name>
    <dbReference type="NCBI Taxonomy" id="2320879"/>
    <lineage>
        <taxon>Bacteria</taxon>
        <taxon>Bacillati</taxon>
        <taxon>Bacillota</taxon>
        <taxon>Clostridia</taxon>
        <taxon>Lachnospirales</taxon>
        <taxon>Lachnospiraceae</taxon>
        <taxon>Parablautia</taxon>
    </lineage>
</organism>
<sequence>MTTGEKLALLREKKGITQEKLSEILNVSRQSVSRWETDISFPETDKLIKLSKLFECSTDFLLNEDIQGNEESSIDVSIDNCYKFIRECGYFFLATSFNNQPKLRPFGMIYSNKKALYFATDKRKNVYSDLVGNPQIEMASYNVNTRKWIRVNGKAEVENSIMIRDEMINKYPLLKQKFFDETEMFLVIFRLLIHEISIY</sequence>
<keyword evidence="1" id="KW-0238">DNA-binding</keyword>
<dbReference type="Gene3D" id="1.10.260.40">
    <property type="entry name" value="lambda repressor-like DNA-binding domains"/>
    <property type="match status" value="1"/>
</dbReference>
<dbReference type="EMBL" id="QZDT01000018">
    <property type="protein sequence ID" value="NBJ93334.1"/>
    <property type="molecule type" value="Genomic_DNA"/>
</dbReference>
<dbReference type="AlphaFoldDB" id="A0A9X5BFY6"/>
<dbReference type="InterPro" id="IPR010982">
    <property type="entry name" value="Lambda_DNA-bd_dom_sf"/>
</dbReference>
<evidence type="ECO:0000313" key="3">
    <source>
        <dbReference type="EMBL" id="NBJ93334.1"/>
    </source>
</evidence>
<dbReference type="CDD" id="cd00093">
    <property type="entry name" value="HTH_XRE"/>
    <property type="match status" value="1"/>
</dbReference>
<dbReference type="Proteomes" id="UP001154420">
    <property type="component" value="Unassembled WGS sequence"/>
</dbReference>
<dbReference type="InterPro" id="IPR001387">
    <property type="entry name" value="Cro/C1-type_HTH"/>
</dbReference>
<dbReference type="SUPFAM" id="SSF50475">
    <property type="entry name" value="FMN-binding split barrel"/>
    <property type="match status" value="1"/>
</dbReference>
<dbReference type="RefSeq" id="WP_160560438.1">
    <property type="nucleotide sequence ID" value="NZ_QZDT01000018.1"/>
</dbReference>
<evidence type="ECO:0000313" key="4">
    <source>
        <dbReference type="Proteomes" id="UP001154420"/>
    </source>
</evidence>
<proteinExistence type="predicted"/>
<dbReference type="PROSITE" id="PS50943">
    <property type="entry name" value="HTH_CROC1"/>
    <property type="match status" value="1"/>
</dbReference>
<dbReference type="PANTHER" id="PTHR46558">
    <property type="entry name" value="TRACRIPTIONAL REGULATORY PROTEIN-RELATED-RELATED"/>
    <property type="match status" value="1"/>
</dbReference>
<dbReference type="Gene3D" id="2.30.110.10">
    <property type="entry name" value="Electron Transport, Fmn-binding Protein, Chain A"/>
    <property type="match status" value="1"/>
</dbReference>
<dbReference type="InterPro" id="IPR011576">
    <property type="entry name" value="Pyridox_Oxase_N"/>
</dbReference>
<accession>A0A9X5BFY6</accession>